<keyword evidence="2" id="KW-1003">Cell membrane</keyword>
<evidence type="ECO:0000256" key="4">
    <source>
        <dbReference type="ARBA" id="ARBA00022692"/>
    </source>
</evidence>
<feature type="transmembrane region" description="Helical" evidence="7">
    <location>
        <begin position="323"/>
        <end position="341"/>
    </location>
</feature>
<dbReference type="EMBL" id="JBHRSS010000001">
    <property type="protein sequence ID" value="MFC3102376.1"/>
    <property type="molecule type" value="Genomic_DNA"/>
</dbReference>
<feature type="transmembrane region" description="Helical" evidence="7">
    <location>
        <begin position="7"/>
        <end position="28"/>
    </location>
</feature>
<gene>
    <name evidence="9" type="ORF">ACFOSU_00555</name>
</gene>
<evidence type="ECO:0000259" key="8">
    <source>
        <dbReference type="Pfam" id="PF06808"/>
    </source>
</evidence>
<comment type="caution">
    <text evidence="9">The sequence shown here is derived from an EMBL/GenBank/DDBJ whole genome shotgun (WGS) entry which is preliminary data.</text>
</comment>
<keyword evidence="5 7" id="KW-1133">Transmembrane helix</keyword>
<dbReference type="RefSeq" id="WP_380685371.1">
    <property type="nucleotide sequence ID" value="NZ_JBHRSS010000001.1"/>
</dbReference>
<feature type="transmembrane region" description="Helical" evidence="7">
    <location>
        <begin position="282"/>
        <end position="303"/>
    </location>
</feature>
<evidence type="ECO:0000256" key="5">
    <source>
        <dbReference type="ARBA" id="ARBA00022989"/>
    </source>
</evidence>
<name>A0ABV7ELL7_9GAMM</name>
<feature type="transmembrane region" description="Helical" evidence="7">
    <location>
        <begin position="34"/>
        <end position="53"/>
    </location>
</feature>
<keyword evidence="7" id="KW-0813">Transport</keyword>
<comment type="subunit">
    <text evidence="7">The complex comprises the extracytoplasmic solute receptor protein and the two transmembrane proteins.</text>
</comment>
<dbReference type="Pfam" id="PF06808">
    <property type="entry name" value="DctM"/>
    <property type="match status" value="1"/>
</dbReference>
<keyword evidence="4 7" id="KW-0812">Transmembrane</keyword>
<comment type="subcellular location">
    <subcellularLocation>
        <location evidence="1 7">Cell inner membrane</location>
        <topology evidence="1 7">Multi-pass membrane protein</topology>
    </subcellularLocation>
</comment>
<keyword evidence="6 7" id="KW-0472">Membrane</keyword>
<keyword evidence="3 7" id="KW-0997">Cell inner membrane</keyword>
<feature type="transmembrane region" description="Helical" evidence="7">
    <location>
        <begin position="228"/>
        <end position="246"/>
    </location>
</feature>
<dbReference type="NCBIfam" id="TIGR00786">
    <property type="entry name" value="dctM"/>
    <property type="match status" value="1"/>
</dbReference>
<evidence type="ECO:0000256" key="6">
    <source>
        <dbReference type="ARBA" id="ARBA00023136"/>
    </source>
</evidence>
<keyword evidence="10" id="KW-1185">Reference proteome</keyword>
<reference evidence="10" key="1">
    <citation type="journal article" date="2019" name="Int. J. Syst. Evol. Microbiol.">
        <title>The Global Catalogue of Microorganisms (GCM) 10K type strain sequencing project: providing services to taxonomists for standard genome sequencing and annotation.</title>
        <authorList>
            <consortium name="The Broad Institute Genomics Platform"/>
            <consortium name="The Broad Institute Genome Sequencing Center for Infectious Disease"/>
            <person name="Wu L."/>
            <person name="Ma J."/>
        </authorList>
    </citation>
    <scope>NUCLEOTIDE SEQUENCE [LARGE SCALE GENOMIC DNA]</scope>
    <source>
        <strain evidence="10">KCTC 52640</strain>
    </source>
</reference>
<evidence type="ECO:0000313" key="10">
    <source>
        <dbReference type="Proteomes" id="UP001595462"/>
    </source>
</evidence>
<organism evidence="9 10">
    <name type="scientific">Salinisphaera aquimarina</name>
    <dbReference type="NCBI Taxonomy" id="2094031"/>
    <lineage>
        <taxon>Bacteria</taxon>
        <taxon>Pseudomonadati</taxon>
        <taxon>Pseudomonadota</taxon>
        <taxon>Gammaproteobacteria</taxon>
        <taxon>Salinisphaerales</taxon>
        <taxon>Salinisphaeraceae</taxon>
        <taxon>Salinisphaera</taxon>
    </lineage>
</organism>
<feature type="transmembrane region" description="Helical" evidence="7">
    <location>
        <begin position="353"/>
        <end position="376"/>
    </location>
</feature>
<feature type="transmembrane region" description="Helical" evidence="7">
    <location>
        <begin position="410"/>
        <end position="431"/>
    </location>
</feature>
<sequence length="438" mass="46531">MSLIVEALFLFGAFLVLLLLGVWVPLAIGLAGLFNLWLTSGFGSFQGMALALWGGTNSFTLTAIPLFILMAEFLLQAGLSFRVYRGLARLVKRLPGGLLQTNIVGCAIFAAITGSSVATAASIGTVGIPELLKRDYDRSLSVGTIAAGGTLGILIPPSIAMIIYGSFTNLSVAKLFMAGLLPGIVLALLFMLYVGVRALINPALAPSGDEPGEIEAGDQGVLATLNDLLPFAVLIGLVLGSLYFGYATPTESAALGCVLSAIIAWTWGDMNRAVLTRVFRRTISVSASILAIVFAAYIFSYSVSLSGLGSDVATWLGGLELSRLEFIILLFVFYTLLGCLVDSISMIVMTIPVLYPVLGVYGFDGIWFGVILVLLIELGQITPPMGLNLFVIQGVWDGRLGEIVRGVLPFYGLIILMILIVTLLPSLALWLPSHMTVR</sequence>
<proteinExistence type="inferred from homology"/>
<feature type="transmembrane region" description="Helical" evidence="7">
    <location>
        <begin position="175"/>
        <end position="196"/>
    </location>
</feature>
<evidence type="ECO:0000256" key="3">
    <source>
        <dbReference type="ARBA" id="ARBA00022519"/>
    </source>
</evidence>
<dbReference type="Proteomes" id="UP001595462">
    <property type="component" value="Unassembled WGS sequence"/>
</dbReference>
<dbReference type="PIRSF" id="PIRSF006066">
    <property type="entry name" value="HI0050"/>
    <property type="match status" value="1"/>
</dbReference>
<dbReference type="InterPro" id="IPR004681">
    <property type="entry name" value="TRAP_DctM"/>
</dbReference>
<comment type="similarity">
    <text evidence="7">Belongs to the TRAP transporter large permease family.</text>
</comment>
<feature type="transmembrane region" description="Helical" evidence="7">
    <location>
        <begin position="140"/>
        <end position="163"/>
    </location>
</feature>
<feature type="transmembrane region" description="Helical" evidence="7">
    <location>
        <begin position="60"/>
        <end position="81"/>
    </location>
</feature>
<feature type="domain" description="TRAP C4-dicarboxylate transport system permease DctM subunit" evidence="8">
    <location>
        <begin position="11"/>
        <end position="426"/>
    </location>
</feature>
<dbReference type="InterPro" id="IPR010656">
    <property type="entry name" value="DctM"/>
</dbReference>
<evidence type="ECO:0000256" key="1">
    <source>
        <dbReference type="ARBA" id="ARBA00004429"/>
    </source>
</evidence>
<evidence type="ECO:0000313" key="9">
    <source>
        <dbReference type="EMBL" id="MFC3102376.1"/>
    </source>
</evidence>
<protein>
    <recommendedName>
        <fullName evidence="7">TRAP transporter large permease protein</fullName>
    </recommendedName>
</protein>
<evidence type="ECO:0000256" key="7">
    <source>
        <dbReference type="RuleBase" id="RU369079"/>
    </source>
</evidence>
<evidence type="ECO:0000256" key="2">
    <source>
        <dbReference type="ARBA" id="ARBA00022475"/>
    </source>
</evidence>
<dbReference type="PANTHER" id="PTHR33362">
    <property type="entry name" value="SIALIC ACID TRAP TRANSPORTER PERMEASE PROTEIN SIAT-RELATED"/>
    <property type="match status" value="1"/>
</dbReference>
<dbReference type="PANTHER" id="PTHR33362:SF5">
    <property type="entry name" value="C4-DICARBOXYLATE TRAP TRANSPORTER LARGE PERMEASE PROTEIN DCTM"/>
    <property type="match status" value="1"/>
</dbReference>
<comment type="function">
    <text evidence="7">Part of the tripartite ATP-independent periplasmic (TRAP) transport system.</text>
</comment>
<accession>A0ABV7ELL7</accession>
<feature type="transmembrane region" description="Helical" evidence="7">
    <location>
        <begin position="101"/>
        <end position="128"/>
    </location>
</feature>